<protein>
    <submittedName>
        <fullName evidence="2">Uncharacterized protein</fullName>
    </submittedName>
</protein>
<accession>A0A6J4UAY8</accession>
<dbReference type="AlphaFoldDB" id="A0A6J4UAY8"/>
<evidence type="ECO:0000256" key="1">
    <source>
        <dbReference type="SAM" id="MobiDB-lite"/>
    </source>
</evidence>
<dbReference type="InterPro" id="IPR009003">
    <property type="entry name" value="Peptidase_S1_PA"/>
</dbReference>
<proteinExistence type="predicted"/>
<evidence type="ECO:0000313" key="2">
    <source>
        <dbReference type="EMBL" id="CAA9542849.1"/>
    </source>
</evidence>
<gene>
    <name evidence="2" type="ORF">AVDCRST_MAG79-2012</name>
</gene>
<feature type="region of interest" description="Disordered" evidence="1">
    <location>
        <begin position="66"/>
        <end position="96"/>
    </location>
</feature>
<reference evidence="2" key="1">
    <citation type="submission" date="2020-02" db="EMBL/GenBank/DDBJ databases">
        <authorList>
            <person name="Meier V. D."/>
        </authorList>
    </citation>
    <scope>NUCLEOTIDE SEQUENCE</scope>
    <source>
        <strain evidence="2">AVDCRST_MAG79</strain>
    </source>
</reference>
<dbReference type="SUPFAM" id="SSF50494">
    <property type="entry name" value="Trypsin-like serine proteases"/>
    <property type="match status" value="1"/>
</dbReference>
<feature type="non-terminal residue" evidence="2">
    <location>
        <position position="96"/>
    </location>
</feature>
<name>A0A6J4UAY8_9ACTN</name>
<sequence length="96" mass="9786">MRIAAIATHPRWVPLDRQREVSGGDLAVLRVDPPVLDVPPLRMAGPADAALAAAGARVTTVGWGATASAGTPARPEFLGPSPTPNAGDLTVVDRAS</sequence>
<dbReference type="EMBL" id="CADCWC010000303">
    <property type="protein sequence ID" value="CAA9542849.1"/>
    <property type="molecule type" value="Genomic_DNA"/>
</dbReference>
<organism evidence="2">
    <name type="scientific">uncultured Thermoleophilia bacterium</name>
    <dbReference type="NCBI Taxonomy" id="1497501"/>
    <lineage>
        <taxon>Bacteria</taxon>
        <taxon>Bacillati</taxon>
        <taxon>Actinomycetota</taxon>
        <taxon>Thermoleophilia</taxon>
        <taxon>environmental samples</taxon>
    </lineage>
</organism>